<accession>A0A166TLK2</accession>
<dbReference type="AlphaFoldDB" id="A0A166TLK2"/>
<dbReference type="GO" id="GO:0032259">
    <property type="term" value="P:methylation"/>
    <property type="evidence" value="ECO:0007669"/>
    <property type="project" value="UniProtKB-KW"/>
</dbReference>
<name>A0A166TLK2_9PEZI</name>
<dbReference type="SUPFAM" id="SSF53335">
    <property type="entry name" value="S-adenosyl-L-methionine-dependent methyltransferases"/>
    <property type="match status" value="1"/>
</dbReference>
<keyword evidence="2" id="KW-0808">Transferase</keyword>
<evidence type="ECO:0000313" key="2">
    <source>
        <dbReference type="EMBL" id="KZL72238.1"/>
    </source>
</evidence>
<keyword evidence="2" id="KW-0489">Methyltransferase</keyword>
<organism evidence="2 3">
    <name type="scientific">Colletotrichum tofieldiae</name>
    <dbReference type="NCBI Taxonomy" id="708197"/>
    <lineage>
        <taxon>Eukaryota</taxon>
        <taxon>Fungi</taxon>
        <taxon>Dikarya</taxon>
        <taxon>Ascomycota</taxon>
        <taxon>Pezizomycotina</taxon>
        <taxon>Sordariomycetes</taxon>
        <taxon>Hypocreomycetidae</taxon>
        <taxon>Glomerellales</taxon>
        <taxon>Glomerellaceae</taxon>
        <taxon>Colletotrichum</taxon>
        <taxon>Colletotrichum spaethianum species complex</taxon>
    </lineage>
</organism>
<evidence type="ECO:0000313" key="3">
    <source>
        <dbReference type="Proteomes" id="UP000076552"/>
    </source>
</evidence>
<dbReference type="InterPro" id="IPR029063">
    <property type="entry name" value="SAM-dependent_MTases_sf"/>
</dbReference>
<dbReference type="STRING" id="708197.A0A166TLK2"/>
<dbReference type="GO" id="GO:0008168">
    <property type="term" value="F:methyltransferase activity"/>
    <property type="evidence" value="ECO:0007669"/>
    <property type="project" value="UniProtKB-KW"/>
</dbReference>
<dbReference type="EMBL" id="LFIV01000062">
    <property type="protein sequence ID" value="KZL72238.1"/>
    <property type="molecule type" value="Genomic_DNA"/>
</dbReference>
<dbReference type="PANTHER" id="PTHR43591">
    <property type="entry name" value="METHYLTRANSFERASE"/>
    <property type="match status" value="1"/>
</dbReference>
<evidence type="ECO:0000256" key="1">
    <source>
        <dbReference type="ARBA" id="ARBA00038158"/>
    </source>
</evidence>
<dbReference type="Pfam" id="PF13489">
    <property type="entry name" value="Methyltransf_23"/>
    <property type="match status" value="1"/>
</dbReference>
<dbReference type="Gene3D" id="3.40.50.150">
    <property type="entry name" value="Vaccinia Virus protein VP39"/>
    <property type="match status" value="1"/>
</dbReference>
<dbReference type="Proteomes" id="UP000076552">
    <property type="component" value="Unassembled WGS sequence"/>
</dbReference>
<comment type="similarity">
    <text evidence="1">Belongs to the methyltransferase superfamily. LaeA methyltransferase family.</text>
</comment>
<protein>
    <submittedName>
        <fullName evidence="2">Methyltransferase domain-containing protein</fullName>
    </submittedName>
</protein>
<gene>
    <name evidence="2" type="ORF">CT0861_00633</name>
</gene>
<proteinExistence type="inferred from homology"/>
<keyword evidence="3" id="KW-1185">Reference proteome</keyword>
<dbReference type="CDD" id="cd02440">
    <property type="entry name" value="AdoMet_MTases"/>
    <property type="match status" value="1"/>
</dbReference>
<reference evidence="2 3" key="1">
    <citation type="submission" date="2015-06" db="EMBL/GenBank/DDBJ databases">
        <title>Survival trade-offs in plant roots during colonization by closely related pathogenic and mutualistic fungi.</title>
        <authorList>
            <person name="Hacquard S."/>
            <person name="Kracher B."/>
            <person name="Hiruma K."/>
            <person name="Weinman A."/>
            <person name="Muench P."/>
            <person name="Garrido Oter R."/>
            <person name="Ver Loren van Themaat E."/>
            <person name="Dallerey J.-F."/>
            <person name="Damm U."/>
            <person name="Henrissat B."/>
            <person name="Lespinet O."/>
            <person name="Thon M."/>
            <person name="Kemen E."/>
            <person name="McHardy A.C."/>
            <person name="Schulze-Lefert P."/>
            <person name="O'Connell R.J."/>
        </authorList>
    </citation>
    <scope>NUCLEOTIDE SEQUENCE [LARGE SCALE GENOMIC DNA]</scope>
    <source>
        <strain evidence="2 3">0861</strain>
    </source>
</reference>
<sequence length="310" mass="35161">MTEPTPDGSMASWTDTIYNLNRGSIDDELERLAYNHFNIWTPLTVDLLPPHILSSLQSQDRPRIADVATGSGVWLTSLADDLPPHSELVGFDFDKLKFPPRPPTPPIPPPPVSPPLRPEQPRLDFREQNVLEPFPGELRGTFDLVHVRLLALGLKAGDWDGVLKNLFDLLKPGGWLLWEDTGDLFMRAFPPSRVYEEFWWACVTHDARAGRDNSMPAAMLKKLRELGFQNCEQKIWSSWAADELIQEKASTAVLRLVKPALAAVIEDGGEETVRTMEDASRIEREMARDIEQNGVRIGFHYFWNWGQRPS</sequence>
<comment type="caution">
    <text evidence="2">The sequence shown here is derived from an EMBL/GenBank/DDBJ whole genome shotgun (WGS) entry which is preliminary data.</text>
</comment>